<dbReference type="Gene3D" id="3.40.50.1110">
    <property type="entry name" value="SGNH hydrolase"/>
    <property type="match status" value="1"/>
</dbReference>
<evidence type="ECO:0008006" key="4">
    <source>
        <dbReference type="Google" id="ProtNLM"/>
    </source>
</evidence>
<dbReference type="EMBL" id="RSCD01000017">
    <property type="protein sequence ID" value="RSH87193.1"/>
    <property type="molecule type" value="Genomic_DNA"/>
</dbReference>
<name>A0A427Y7Y4_9TREE</name>
<dbReference type="PANTHER" id="PTHR34407">
    <property type="entry name" value="EXPRESSED PROTEIN"/>
    <property type="match status" value="1"/>
</dbReference>
<keyword evidence="3" id="KW-1185">Reference proteome</keyword>
<proteinExistence type="predicted"/>
<keyword evidence="1" id="KW-1133">Transmembrane helix</keyword>
<dbReference type="PANTHER" id="PTHR34407:SF1">
    <property type="entry name" value="SGNH HYDROLASE-TYPE ESTERASE DOMAIN-CONTAINING PROTEIN"/>
    <property type="match status" value="1"/>
</dbReference>
<keyword evidence="1" id="KW-0472">Membrane</keyword>
<protein>
    <recommendedName>
        <fullName evidence="4">SGNH hydrolase-type esterase domain-containing protein</fullName>
    </recommendedName>
</protein>
<organism evidence="2 3">
    <name type="scientific">Saitozyma podzolica</name>
    <dbReference type="NCBI Taxonomy" id="1890683"/>
    <lineage>
        <taxon>Eukaryota</taxon>
        <taxon>Fungi</taxon>
        <taxon>Dikarya</taxon>
        <taxon>Basidiomycota</taxon>
        <taxon>Agaricomycotina</taxon>
        <taxon>Tremellomycetes</taxon>
        <taxon>Tremellales</taxon>
        <taxon>Trimorphomycetaceae</taxon>
        <taxon>Saitozyma</taxon>
    </lineage>
</organism>
<dbReference type="Proteomes" id="UP000279259">
    <property type="component" value="Unassembled WGS sequence"/>
</dbReference>
<comment type="caution">
    <text evidence="2">The sequence shown here is derived from an EMBL/GenBank/DDBJ whole genome shotgun (WGS) entry which is preliminary data.</text>
</comment>
<dbReference type="InterPro" id="IPR036514">
    <property type="entry name" value="SGNH_hydro_sf"/>
</dbReference>
<feature type="transmembrane region" description="Helical" evidence="1">
    <location>
        <begin position="12"/>
        <end position="29"/>
    </location>
</feature>
<accession>A0A427Y7Y4</accession>
<evidence type="ECO:0000313" key="3">
    <source>
        <dbReference type="Proteomes" id="UP000279259"/>
    </source>
</evidence>
<sequence length="541" mass="60767">MLIPPSKRPHVLLALLLGVSALFFLHNIYQPRSTFLPVPFWPTPTTDVTSLTGLEAGDYRVRDRVQRMRDVCAAPDRFEEEYGRTNLRMSRGYEGSHEKIRQLLQKALRGEKITISAIGGSITKGHHVYDNEVWVWKFWEWLNDFVGEDVEVTSVNGAAPAIGSDYFSFCFPLHIPEDSDLVLVELGVNDEGIPEHVENMENLLRGLLEMPNRPAVVLVEALAFSNGGMGGGGGRMHLPVAQYYDVPVINQRHPLANHFARYPQLVRPYFAQDWWGNPDTRHVNSRGHRDLGMLVASLVQDVACNMLAQDDFVVHPFHSEPQRIMTLPQGVTNESEEFADTVTYQTTWPSQARSWLKDPAEGETEREIMPGMWNTPLELGAMPRMRVLAGWNPDVNHVVPPFHPTCLSARSTDPKFNLTPTSSEGWEYWVHPDYLDKPYLVATVPGSTVEFELDTLVGMIKVYSLRSRTFGLGTASCWVGNDVDLAVTVDGYWESDANIGRFTSVREDLAPGTHRLTCELLHATSDPGGGHEFRMISVMSL</sequence>
<dbReference type="SUPFAM" id="SSF52266">
    <property type="entry name" value="SGNH hydrolase"/>
    <property type="match status" value="1"/>
</dbReference>
<keyword evidence="1" id="KW-0812">Transmembrane</keyword>
<dbReference type="AlphaFoldDB" id="A0A427Y7Y4"/>
<gene>
    <name evidence="2" type="ORF">EHS25_003102</name>
</gene>
<evidence type="ECO:0000256" key="1">
    <source>
        <dbReference type="SAM" id="Phobius"/>
    </source>
</evidence>
<reference evidence="2 3" key="1">
    <citation type="submission" date="2018-11" db="EMBL/GenBank/DDBJ databases">
        <title>Genome sequence of Saitozyma podzolica DSM 27192.</title>
        <authorList>
            <person name="Aliyu H."/>
            <person name="Gorte O."/>
            <person name="Ochsenreither K."/>
        </authorList>
    </citation>
    <scope>NUCLEOTIDE SEQUENCE [LARGE SCALE GENOMIC DNA]</scope>
    <source>
        <strain evidence="2 3">DSM 27192</strain>
    </source>
</reference>
<dbReference type="OrthoDB" id="544608at2759"/>
<evidence type="ECO:0000313" key="2">
    <source>
        <dbReference type="EMBL" id="RSH87193.1"/>
    </source>
</evidence>
<dbReference type="CDD" id="cd00229">
    <property type="entry name" value="SGNH_hydrolase"/>
    <property type="match status" value="1"/>
</dbReference>